<organism evidence="1 2">
    <name type="scientific">Camellia sinensis var. sinensis</name>
    <name type="common">China tea</name>
    <dbReference type="NCBI Taxonomy" id="542762"/>
    <lineage>
        <taxon>Eukaryota</taxon>
        <taxon>Viridiplantae</taxon>
        <taxon>Streptophyta</taxon>
        <taxon>Embryophyta</taxon>
        <taxon>Tracheophyta</taxon>
        <taxon>Spermatophyta</taxon>
        <taxon>Magnoliopsida</taxon>
        <taxon>eudicotyledons</taxon>
        <taxon>Gunneridae</taxon>
        <taxon>Pentapetalae</taxon>
        <taxon>asterids</taxon>
        <taxon>Ericales</taxon>
        <taxon>Theaceae</taxon>
        <taxon>Camellia</taxon>
    </lineage>
</organism>
<protein>
    <submittedName>
        <fullName evidence="1">Uncharacterized protein</fullName>
    </submittedName>
</protein>
<evidence type="ECO:0000313" key="2">
    <source>
        <dbReference type="Proteomes" id="UP000306102"/>
    </source>
</evidence>
<keyword evidence="2" id="KW-1185">Reference proteome</keyword>
<comment type="caution">
    <text evidence="1">The sequence shown here is derived from an EMBL/GenBank/DDBJ whole genome shotgun (WGS) entry which is preliminary data.</text>
</comment>
<evidence type="ECO:0000313" key="1">
    <source>
        <dbReference type="EMBL" id="THG01950.1"/>
    </source>
</evidence>
<dbReference type="EMBL" id="SDRB02011289">
    <property type="protein sequence ID" value="THG01950.1"/>
    <property type="molecule type" value="Genomic_DNA"/>
</dbReference>
<proteinExistence type="predicted"/>
<dbReference type="AlphaFoldDB" id="A0A4S4DGQ9"/>
<sequence length="134" mass="15083">MCPFYEAVPTVLPVSPPLFLCKSMLILCSYFSGFDKALHSNSKDSNLGIRKLFVGNHKRNLESPDEDAFNEQQQLKALEDMPAKSASVEKSKGLQWMYIPAFIGKILNQLMEDDDEVDAGKAFWVKELGIRVLV</sequence>
<accession>A0A4S4DGQ9</accession>
<reference evidence="1 2" key="1">
    <citation type="journal article" date="2018" name="Proc. Natl. Acad. Sci. U.S.A.">
        <title>Draft genome sequence of Camellia sinensis var. sinensis provides insights into the evolution of the tea genome and tea quality.</title>
        <authorList>
            <person name="Wei C."/>
            <person name="Yang H."/>
            <person name="Wang S."/>
            <person name="Zhao J."/>
            <person name="Liu C."/>
            <person name="Gao L."/>
            <person name="Xia E."/>
            <person name="Lu Y."/>
            <person name="Tai Y."/>
            <person name="She G."/>
            <person name="Sun J."/>
            <person name="Cao H."/>
            <person name="Tong W."/>
            <person name="Gao Q."/>
            <person name="Li Y."/>
            <person name="Deng W."/>
            <person name="Jiang X."/>
            <person name="Wang W."/>
            <person name="Chen Q."/>
            <person name="Zhang S."/>
            <person name="Li H."/>
            <person name="Wu J."/>
            <person name="Wang P."/>
            <person name="Li P."/>
            <person name="Shi C."/>
            <person name="Zheng F."/>
            <person name="Jian J."/>
            <person name="Huang B."/>
            <person name="Shan D."/>
            <person name="Shi M."/>
            <person name="Fang C."/>
            <person name="Yue Y."/>
            <person name="Li F."/>
            <person name="Li D."/>
            <person name="Wei S."/>
            <person name="Han B."/>
            <person name="Jiang C."/>
            <person name="Yin Y."/>
            <person name="Xia T."/>
            <person name="Zhang Z."/>
            <person name="Bennetzen J.L."/>
            <person name="Zhao S."/>
            <person name="Wan X."/>
        </authorList>
    </citation>
    <scope>NUCLEOTIDE SEQUENCE [LARGE SCALE GENOMIC DNA]</scope>
    <source>
        <strain evidence="2">cv. Shuchazao</strain>
        <tissue evidence="1">Leaf</tissue>
    </source>
</reference>
<dbReference type="Proteomes" id="UP000306102">
    <property type="component" value="Unassembled WGS sequence"/>
</dbReference>
<name>A0A4S4DGQ9_CAMSN</name>
<gene>
    <name evidence="1" type="ORF">TEA_028548</name>
</gene>